<comment type="caution">
    <text evidence="13">The sequence shown here is derived from an EMBL/GenBank/DDBJ whole genome shotgun (WGS) entry which is preliminary data.</text>
</comment>
<evidence type="ECO:0000256" key="8">
    <source>
        <dbReference type="PROSITE-ProRule" id="PRU00284"/>
    </source>
</evidence>
<dbReference type="AlphaFoldDB" id="A0A2P4ESJ4"/>
<dbReference type="PROSITE" id="PS50112">
    <property type="entry name" value="PAS"/>
    <property type="match status" value="1"/>
</dbReference>
<dbReference type="InterPro" id="IPR051310">
    <property type="entry name" value="MCP_chemotaxis"/>
</dbReference>
<dbReference type="Pfam" id="PF00015">
    <property type="entry name" value="MCPsignal"/>
    <property type="match status" value="1"/>
</dbReference>
<evidence type="ECO:0000256" key="7">
    <source>
        <dbReference type="ARBA" id="ARBA00029447"/>
    </source>
</evidence>
<dbReference type="InterPro" id="IPR004089">
    <property type="entry name" value="MCPsignal_dom"/>
</dbReference>
<keyword evidence="2" id="KW-0488">Methylation</keyword>
<feature type="domain" description="PAS" evidence="12">
    <location>
        <begin position="20"/>
        <end position="62"/>
    </location>
</feature>
<dbReference type="CDD" id="cd11386">
    <property type="entry name" value="MCP_signal"/>
    <property type="match status" value="1"/>
</dbReference>
<dbReference type="Proteomes" id="UP000243451">
    <property type="component" value="Unassembled WGS sequence"/>
</dbReference>
<evidence type="ECO:0000313" key="13">
    <source>
        <dbReference type="EMBL" id="POB02009.1"/>
    </source>
</evidence>
<dbReference type="PROSITE" id="PS50111">
    <property type="entry name" value="CHEMOTAXIS_TRANSDUC_2"/>
    <property type="match status" value="1"/>
</dbReference>
<dbReference type="InterPro" id="IPR000014">
    <property type="entry name" value="PAS"/>
</dbReference>
<dbReference type="InterPro" id="IPR004090">
    <property type="entry name" value="Chemotax_Me-accpt_rcpt"/>
</dbReference>
<evidence type="ECO:0000259" key="11">
    <source>
        <dbReference type="PROSITE" id="PS50111"/>
    </source>
</evidence>
<keyword evidence="5" id="KW-0472">Membrane</keyword>
<dbReference type="SMART" id="SM00091">
    <property type="entry name" value="PAS"/>
    <property type="match status" value="2"/>
</dbReference>
<keyword evidence="6 8" id="KW-0807">Transducer</keyword>
<evidence type="ECO:0000256" key="9">
    <source>
        <dbReference type="SAM" id="Coils"/>
    </source>
</evidence>
<gene>
    <name evidence="13" type="ORF">C1949_14890</name>
</gene>
<comment type="subcellular location">
    <subcellularLocation>
        <location evidence="1">Membrane</location>
        <topology evidence="1">Multi-pass membrane protein</topology>
    </subcellularLocation>
</comment>
<evidence type="ECO:0000256" key="1">
    <source>
        <dbReference type="ARBA" id="ARBA00004141"/>
    </source>
</evidence>
<dbReference type="PANTHER" id="PTHR43531">
    <property type="entry name" value="PROTEIN ICFG"/>
    <property type="match status" value="1"/>
</dbReference>
<dbReference type="PRINTS" id="PR00260">
    <property type="entry name" value="CHEMTRNSDUCR"/>
</dbReference>
<reference evidence="13 14" key="1">
    <citation type="submission" date="2018-01" db="EMBL/GenBank/DDBJ databases">
        <title>Draft genome of the type strain Pseudomonas oceani DSM 100277 isolated from the deep water in Okinawa trough, northwestern Pacific Ocean.</title>
        <authorList>
            <person name="Gomila M."/>
            <person name="Mulet M."/>
            <person name="Garcia-Valdes E."/>
            <person name="Lalucat J."/>
        </authorList>
    </citation>
    <scope>NUCLEOTIDE SEQUENCE [LARGE SCALE GENOMIC DNA]</scope>
    <source>
        <strain evidence="13 14">DSM 100277</strain>
    </source>
</reference>
<evidence type="ECO:0000259" key="12">
    <source>
        <dbReference type="PROSITE" id="PS50112"/>
    </source>
</evidence>
<feature type="compositionally biased region" description="Acidic residues" evidence="10">
    <location>
        <begin position="660"/>
        <end position="670"/>
    </location>
</feature>
<keyword evidence="3" id="KW-0812">Transmembrane</keyword>
<dbReference type="EMBL" id="PPSK01000016">
    <property type="protein sequence ID" value="POB02009.1"/>
    <property type="molecule type" value="Genomic_DNA"/>
</dbReference>
<dbReference type="Gene3D" id="3.30.450.20">
    <property type="entry name" value="PAS domain"/>
    <property type="match status" value="2"/>
</dbReference>
<keyword evidence="14" id="KW-1185">Reference proteome</keyword>
<dbReference type="InterPro" id="IPR003660">
    <property type="entry name" value="HAMP_dom"/>
</dbReference>
<dbReference type="GO" id="GO:0005886">
    <property type="term" value="C:plasma membrane"/>
    <property type="evidence" value="ECO:0007669"/>
    <property type="project" value="TreeGrafter"/>
</dbReference>
<dbReference type="SMART" id="SM00283">
    <property type="entry name" value="MA"/>
    <property type="match status" value="1"/>
</dbReference>
<feature type="region of interest" description="Disordered" evidence="10">
    <location>
        <begin position="610"/>
        <end position="670"/>
    </location>
</feature>
<dbReference type="Pfam" id="PF18947">
    <property type="entry name" value="HAMP_2"/>
    <property type="match status" value="1"/>
</dbReference>
<name>A0A2P4ESJ4_9GAMM</name>
<dbReference type="Pfam" id="PF13188">
    <property type="entry name" value="PAS_8"/>
    <property type="match status" value="2"/>
</dbReference>
<keyword evidence="4" id="KW-1133">Transmembrane helix</keyword>
<evidence type="ECO:0000256" key="5">
    <source>
        <dbReference type="ARBA" id="ARBA00023136"/>
    </source>
</evidence>
<dbReference type="FunFam" id="1.10.287.950:FF:000001">
    <property type="entry name" value="Methyl-accepting chemotaxis sensory transducer"/>
    <property type="match status" value="1"/>
</dbReference>
<dbReference type="OrthoDB" id="9765776at2"/>
<feature type="domain" description="Methyl-accepting transducer" evidence="11">
    <location>
        <begin position="366"/>
        <end position="595"/>
    </location>
</feature>
<protein>
    <submittedName>
        <fullName evidence="13">Methyl-accepting chemotaxis protein</fullName>
    </submittedName>
</protein>
<dbReference type="GO" id="GO:0004888">
    <property type="term" value="F:transmembrane signaling receptor activity"/>
    <property type="evidence" value="ECO:0007669"/>
    <property type="project" value="InterPro"/>
</dbReference>
<dbReference type="InterPro" id="IPR035965">
    <property type="entry name" value="PAS-like_dom_sf"/>
</dbReference>
<dbReference type="GO" id="GO:0006935">
    <property type="term" value="P:chemotaxis"/>
    <property type="evidence" value="ECO:0007669"/>
    <property type="project" value="InterPro"/>
</dbReference>
<proteinExistence type="inferred from homology"/>
<feature type="coiled-coil region" evidence="9">
    <location>
        <begin position="573"/>
        <end position="604"/>
    </location>
</feature>
<evidence type="ECO:0000256" key="2">
    <source>
        <dbReference type="ARBA" id="ARBA00022481"/>
    </source>
</evidence>
<accession>A0A2P4ESJ4</accession>
<dbReference type="Gene3D" id="1.10.287.950">
    <property type="entry name" value="Methyl-accepting chemotaxis protein"/>
    <property type="match status" value="1"/>
</dbReference>
<comment type="similarity">
    <text evidence="7">Belongs to the methyl-accepting chemotaxis (MCP) protein family.</text>
</comment>
<organism evidence="13 14">
    <name type="scientific">Halopseudomonas oceani</name>
    <dbReference type="NCBI Taxonomy" id="1708783"/>
    <lineage>
        <taxon>Bacteria</taxon>
        <taxon>Pseudomonadati</taxon>
        <taxon>Pseudomonadota</taxon>
        <taxon>Gammaproteobacteria</taxon>
        <taxon>Pseudomonadales</taxon>
        <taxon>Pseudomonadaceae</taxon>
        <taxon>Halopseudomonas</taxon>
    </lineage>
</organism>
<evidence type="ECO:0000256" key="10">
    <source>
        <dbReference type="SAM" id="MobiDB-lite"/>
    </source>
</evidence>
<evidence type="ECO:0000313" key="14">
    <source>
        <dbReference type="Proteomes" id="UP000243451"/>
    </source>
</evidence>
<keyword evidence="9" id="KW-0175">Coiled coil</keyword>
<evidence type="ECO:0000256" key="6">
    <source>
        <dbReference type="ARBA" id="ARBA00023224"/>
    </source>
</evidence>
<dbReference type="SUPFAM" id="SSF55785">
    <property type="entry name" value="PYP-like sensor domain (PAS domain)"/>
    <property type="match status" value="1"/>
</dbReference>
<evidence type="ECO:0000256" key="3">
    <source>
        <dbReference type="ARBA" id="ARBA00022692"/>
    </source>
</evidence>
<dbReference type="FunFam" id="3.30.450.20:FF:000075">
    <property type="entry name" value="Methyl-accepting chemotaxis protein"/>
    <property type="match status" value="2"/>
</dbReference>
<dbReference type="GO" id="GO:0007165">
    <property type="term" value="P:signal transduction"/>
    <property type="evidence" value="ECO:0007669"/>
    <property type="project" value="UniProtKB-KW"/>
</dbReference>
<dbReference type="PANTHER" id="PTHR43531:SF14">
    <property type="entry name" value="METHYL-ACCEPTING CHEMOTAXIS PROTEIN I-RELATED"/>
    <property type="match status" value="1"/>
</dbReference>
<dbReference type="SUPFAM" id="SSF58104">
    <property type="entry name" value="Methyl-accepting chemotaxis protein (MCP) signaling domain"/>
    <property type="match status" value="1"/>
</dbReference>
<evidence type="ECO:0000256" key="4">
    <source>
        <dbReference type="ARBA" id="ARBA00022989"/>
    </source>
</evidence>
<sequence length="670" mass="72312">MTLLERLQENANARVDRDLFNTRIRQAVDNANTNIMIADGERNVVYMNDAVLQMLRDAEDEIRKDLPGFSAETVLGGSIDRFHKNPAHQMGMLGRLQDTHRAQITLGRNTFGLIANPIFSESGERLGTVVEWKDRTRELEAENLAIFNTRIRQAVDNSSNNIMIADEHRDIVYMNKAVESMLRHSEAQIKRDLPAFSVDKVLGGSIDRFHKNPAHQMNMLSSLQGTHRAQIVLGDSTFGLIANPVFAPDGSRLGTVVEWLDRTEELKASDAVTSLVAAAGAGDFTQRIASEGKQGFFLELATGLNQLMETSDKGLKDIARVLGAISDGNLTEKVSAEYEGTFLELKNFCNRTTENLSAMIGEIRGASGTIMTASSEIAQGNADLSSRTEQQASSLEETASSIEQLTSTVRTNTDNAKQANVLAEQATDIATEGGDLIRQVVITMESINESARKISDIIGVIDGIAFQTNILALNAAVEAARAGEQGRGFAVVATEVRTLAQRSAEAAKDIKQLISDSVSKIEGGNTLVNKSGETMTEIVTAIKRVNDIMAEIAAASVEQASGIEEVNTAVGQMDEMTQQNAALVEQAAAAAESLRSQTEGLQRQVSAFKLDQSDDGPMPAALLAPPRTGAVASKQAAPAKPRTEIRGGKPKSGRTLDAPDHDDDSDWESF</sequence>